<comment type="subcellular location">
    <subcellularLocation>
        <location evidence="1">Cytoplasm</location>
    </subcellularLocation>
</comment>
<comment type="caution">
    <text evidence="7">The sequence shown here is derived from an EMBL/GenBank/DDBJ whole genome shotgun (WGS) entry which is preliminary data.</text>
</comment>
<dbReference type="CDD" id="cd00174">
    <property type="entry name" value="SH3"/>
    <property type="match status" value="1"/>
</dbReference>
<dbReference type="InterPro" id="IPR036028">
    <property type="entry name" value="SH3-like_dom_sf"/>
</dbReference>
<evidence type="ECO:0000256" key="3">
    <source>
        <dbReference type="ARBA" id="ARBA00022490"/>
    </source>
</evidence>
<dbReference type="PRINTS" id="PR00452">
    <property type="entry name" value="SH3DOMAIN"/>
</dbReference>
<reference evidence="7 8" key="1">
    <citation type="submission" date="2024-01" db="EMBL/GenBank/DDBJ databases">
        <title>A draft genome for a cacao thread blight-causing isolate of Paramarasmius palmivorus.</title>
        <authorList>
            <person name="Baruah I.K."/>
            <person name="Bukari Y."/>
            <person name="Amoako-Attah I."/>
            <person name="Meinhardt L.W."/>
            <person name="Bailey B.A."/>
            <person name="Cohen S.P."/>
        </authorList>
    </citation>
    <scope>NUCLEOTIDE SEQUENCE [LARGE SCALE GENOMIC DNA]</scope>
    <source>
        <strain evidence="7 8">GH-12</strain>
    </source>
</reference>
<dbReference type="PANTHER" id="PTHR47174:SF3">
    <property type="entry name" value="BRIDGING INTEGRATOR 3"/>
    <property type="match status" value="1"/>
</dbReference>
<keyword evidence="2 4" id="KW-0728">SH3 domain</keyword>
<evidence type="ECO:0000256" key="2">
    <source>
        <dbReference type="ARBA" id="ARBA00022443"/>
    </source>
</evidence>
<dbReference type="InterPro" id="IPR046982">
    <property type="entry name" value="BIN3/RVS161-like"/>
</dbReference>
<dbReference type="InterPro" id="IPR001452">
    <property type="entry name" value="SH3_domain"/>
</dbReference>
<proteinExistence type="predicted"/>
<sequence length="231" mass="25146">MVFTNLPHHEKEAFFSLLDEVNLTNRNSKSSPSRYFQSRPELVAHLQGQGQGQGADSRTTVTLPSAAEVQSAASRVATFARNAASSLPPPKHEHESHTPPPAPRGLLSSQKLGDVDTSSKTRMLSSSLLGKFQQQPQVHAPTPPPAFGPKKNTFAPPPGRAPALAPKPEPEPEVNGEWAEALYDYDSSEPGDLEIRANQRVLITERTSDDWWTGTYNGKSGLFPATYVKLL</sequence>
<feature type="domain" description="SH3" evidence="6">
    <location>
        <begin position="174"/>
        <end position="231"/>
    </location>
</feature>
<evidence type="ECO:0000313" key="8">
    <source>
        <dbReference type="Proteomes" id="UP001383192"/>
    </source>
</evidence>
<evidence type="ECO:0000256" key="5">
    <source>
        <dbReference type="SAM" id="MobiDB-lite"/>
    </source>
</evidence>
<dbReference type="GO" id="GO:0006897">
    <property type="term" value="P:endocytosis"/>
    <property type="evidence" value="ECO:0007669"/>
    <property type="project" value="InterPro"/>
</dbReference>
<dbReference type="GO" id="GO:0005737">
    <property type="term" value="C:cytoplasm"/>
    <property type="evidence" value="ECO:0007669"/>
    <property type="project" value="UniProtKB-SubCell"/>
</dbReference>
<dbReference type="Gene3D" id="2.30.30.40">
    <property type="entry name" value="SH3 Domains"/>
    <property type="match status" value="1"/>
</dbReference>
<feature type="compositionally biased region" description="Polar residues" evidence="5">
    <location>
        <begin position="120"/>
        <end position="137"/>
    </location>
</feature>
<dbReference type="PANTHER" id="PTHR47174">
    <property type="entry name" value="BRIDGING INTEGRATOR 3"/>
    <property type="match status" value="1"/>
</dbReference>
<dbReference type="GO" id="GO:0015629">
    <property type="term" value="C:actin cytoskeleton"/>
    <property type="evidence" value="ECO:0007669"/>
    <property type="project" value="TreeGrafter"/>
</dbReference>
<dbReference type="PROSITE" id="PS50002">
    <property type="entry name" value="SH3"/>
    <property type="match status" value="1"/>
</dbReference>
<gene>
    <name evidence="7" type="ORF">VNI00_004766</name>
</gene>
<evidence type="ECO:0000259" key="6">
    <source>
        <dbReference type="PROSITE" id="PS50002"/>
    </source>
</evidence>
<dbReference type="EMBL" id="JAYKXP010000013">
    <property type="protein sequence ID" value="KAK7051266.1"/>
    <property type="molecule type" value="Genomic_DNA"/>
</dbReference>
<evidence type="ECO:0000313" key="7">
    <source>
        <dbReference type="EMBL" id="KAK7051266.1"/>
    </source>
</evidence>
<dbReference type="GO" id="GO:0008289">
    <property type="term" value="F:lipid binding"/>
    <property type="evidence" value="ECO:0007669"/>
    <property type="project" value="TreeGrafter"/>
</dbReference>
<dbReference type="SUPFAM" id="SSF50044">
    <property type="entry name" value="SH3-domain"/>
    <property type="match status" value="1"/>
</dbReference>
<evidence type="ECO:0000256" key="1">
    <source>
        <dbReference type="ARBA" id="ARBA00004496"/>
    </source>
</evidence>
<dbReference type="SMART" id="SM00326">
    <property type="entry name" value="SH3"/>
    <property type="match status" value="1"/>
</dbReference>
<feature type="region of interest" description="Disordered" evidence="5">
    <location>
        <begin position="83"/>
        <end position="174"/>
    </location>
</feature>
<evidence type="ECO:0000256" key="4">
    <source>
        <dbReference type="PROSITE-ProRule" id="PRU00192"/>
    </source>
</evidence>
<keyword evidence="3" id="KW-0963">Cytoplasm</keyword>
<dbReference type="Pfam" id="PF00018">
    <property type="entry name" value="SH3_1"/>
    <property type="match status" value="1"/>
</dbReference>
<dbReference type="Proteomes" id="UP001383192">
    <property type="component" value="Unassembled WGS sequence"/>
</dbReference>
<name>A0AAW0DI03_9AGAR</name>
<dbReference type="GO" id="GO:0051666">
    <property type="term" value="P:actin cortical patch localization"/>
    <property type="evidence" value="ECO:0007669"/>
    <property type="project" value="InterPro"/>
</dbReference>
<dbReference type="AlphaFoldDB" id="A0AAW0DI03"/>
<accession>A0AAW0DI03</accession>
<organism evidence="7 8">
    <name type="scientific">Paramarasmius palmivorus</name>
    <dbReference type="NCBI Taxonomy" id="297713"/>
    <lineage>
        <taxon>Eukaryota</taxon>
        <taxon>Fungi</taxon>
        <taxon>Dikarya</taxon>
        <taxon>Basidiomycota</taxon>
        <taxon>Agaricomycotina</taxon>
        <taxon>Agaricomycetes</taxon>
        <taxon>Agaricomycetidae</taxon>
        <taxon>Agaricales</taxon>
        <taxon>Marasmiineae</taxon>
        <taxon>Marasmiaceae</taxon>
        <taxon>Paramarasmius</taxon>
    </lineage>
</organism>
<protein>
    <recommendedName>
        <fullName evidence="6">SH3 domain-containing protein</fullName>
    </recommendedName>
</protein>
<keyword evidence="8" id="KW-1185">Reference proteome</keyword>
<dbReference type="GO" id="GO:0097320">
    <property type="term" value="P:plasma membrane tubulation"/>
    <property type="evidence" value="ECO:0007669"/>
    <property type="project" value="TreeGrafter"/>
</dbReference>